<gene>
    <name evidence="8" type="ORF">EDD55_106138</name>
</gene>
<evidence type="ECO:0000259" key="7">
    <source>
        <dbReference type="PROSITE" id="PS50893"/>
    </source>
</evidence>
<dbReference type="FunFam" id="3.40.50.300:FF:000016">
    <property type="entry name" value="Oligopeptide ABC transporter ATP-binding component"/>
    <property type="match status" value="1"/>
</dbReference>
<keyword evidence="4" id="KW-0547">Nucleotide-binding</keyword>
<evidence type="ECO:0000256" key="6">
    <source>
        <dbReference type="SAM" id="MobiDB-lite"/>
    </source>
</evidence>
<protein>
    <submittedName>
        <fullName evidence="8">Peptide/nickel transport system ATP-binding protein</fullName>
    </submittedName>
</protein>
<feature type="domain" description="ABC transporter" evidence="7">
    <location>
        <begin position="26"/>
        <end position="264"/>
    </location>
</feature>
<dbReference type="GO" id="GO:0005886">
    <property type="term" value="C:plasma membrane"/>
    <property type="evidence" value="ECO:0007669"/>
    <property type="project" value="UniProtKB-SubCell"/>
</dbReference>
<feature type="region of interest" description="Disordered" evidence="6">
    <location>
        <begin position="338"/>
        <end position="359"/>
    </location>
</feature>
<comment type="similarity">
    <text evidence="2">Belongs to the ABC transporter superfamily.</text>
</comment>
<feature type="compositionally biased region" description="Polar residues" evidence="6">
    <location>
        <begin position="350"/>
        <end position="359"/>
    </location>
</feature>
<keyword evidence="5 8" id="KW-0067">ATP-binding</keyword>
<dbReference type="SMART" id="SM00382">
    <property type="entry name" value="AAA"/>
    <property type="match status" value="1"/>
</dbReference>
<dbReference type="NCBIfam" id="TIGR01727">
    <property type="entry name" value="oligo_HPY"/>
    <property type="match status" value="1"/>
</dbReference>
<dbReference type="InterPro" id="IPR013563">
    <property type="entry name" value="Oligopep_ABC_C"/>
</dbReference>
<dbReference type="OrthoDB" id="37801at2"/>
<dbReference type="Gene3D" id="3.40.50.300">
    <property type="entry name" value="P-loop containing nucleotide triphosphate hydrolases"/>
    <property type="match status" value="1"/>
</dbReference>
<dbReference type="InterPro" id="IPR027417">
    <property type="entry name" value="P-loop_NTPase"/>
</dbReference>
<comment type="subcellular location">
    <subcellularLocation>
        <location evidence="1">Cell inner membrane</location>
        <topology evidence="1">Peripheral membrane protein</topology>
    </subcellularLocation>
</comment>
<evidence type="ECO:0000313" key="8">
    <source>
        <dbReference type="EMBL" id="TCS62180.1"/>
    </source>
</evidence>
<dbReference type="InterPro" id="IPR003593">
    <property type="entry name" value="AAA+_ATPase"/>
</dbReference>
<proteinExistence type="inferred from homology"/>
<keyword evidence="9" id="KW-1185">Reference proteome</keyword>
<organism evidence="8 9">
    <name type="scientific">Varunaivibrio sulfuroxidans</name>
    <dbReference type="NCBI Taxonomy" id="1773489"/>
    <lineage>
        <taxon>Bacteria</taxon>
        <taxon>Pseudomonadati</taxon>
        <taxon>Pseudomonadota</taxon>
        <taxon>Alphaproteobacteria</taxon>
        <taxon>Rhodospirillales</taxon>
        <taxon>Magnetovibrionaceae</taxon>
        <taxon>Varunaivibrio</taxon>
    </lineage>
</organism>
<dbReference type="Proteomes" id="UP000295304">
    <property type="component" value="Unassembled WGS sequence"/>
</dbReference>
<comment type="caution">
    <text evidence="8">The sequence shown here is derived from an EMBL/GenBank/DDBJ whole genome shotgun (WGS) entry which is preliminary data.</text>
</comment>
<dbReference type="GO" id="GO:0016887">
    <property type="term" value="F:ATP hydrolysis activity"/>
    <property type="evidence" value="ECO:0007669"/>
    <property type="project" value="InterPro"/>
</dbReference>
<evidence type="ECO:0000256" key="1">
    <source>
        <dbReference type="ARBA" id="ARBA00004417"/>
    </source>
</evidence>
<dbReference type="CDD" id="cd03257">
    <property type="entry name" value="ABC_NikE_OppD_transporters"/>
    <property type="match status" value="1"/>
</dbReference>
<accession>A0A4R3JC11</accession>
<dbReference type="InterPro" id="IPR017871">
    <property type="entry name" value="ABC_transporter-like_CS"/>
</dbReference>
<dbReference type="PANTHER" id="PTHR43776:SF7">
    <property type="entry name" value="D,D-DIPEPTIDE TRANSPORT ATP-BINDING PROTEIN DDPF-RELATED"/>
    <property type="match status" value="1"/>
</dbReference>
<evidence type="ECO:0000256" key="5">
    <source>
        <dbReference type="ARBA" id="ARBA00022840"/>
    </source>
</evidence>
<reference evidence="8 9" key="1">
    <citation type="submission" date="2019-03" db="EMBL/GenBank/DDBJ databases">
        <title>Genomic Encyclopedia of Type Strains, Phase IV (KMG-IV): sequencing the most valuable type-strain genomes for metagenomic binning, comparative biology and taxonomic classification.</title>
        <authorList>
            <person name="Goeker M."/>
        </authorList>
    </citation>
    <scope>NUCLEOTIDE SEQUENCE [LARGE SCALE GENOMIC DNA]</scope>
    <source>
        <strain evidence="8 9">DSM 101688</strain>
    </source>
</reference>
<dbReference type="Pfam" id="PF00005">
    <property type="entry name" value="ABC_tran"/>
    <property type="match status" value="1"/>
</dbReference>
<dbReference type="AlphaFoldDB" id="A0A4R3JC11"/>
<evidence type="ECO:0000256" key="2">
    <source>
        <dbReference type="ARBA" id="ARBA00005417"/>
    </source>
</evidence>
<dbReference type="SUPFAM" id="SSF52540">
    <property type="entry name" value="P-loop containing nucleoside triphosphate hydrolases"/>
    <property type="match status" value="1"/>
</dbReference>
<dbReference type="InterPro" id="IPR003439">
    <property type="entry name" value="ABC_transporter-like_ATP-bd"/>
</dbReference>
<dbReference type="PANTHER" id="PTHR43776">
    <property type="entry name" value="TRANSPORT ATP-BINDING PROTEIN"/>
    <property type="match status" value="1"/>
</dbReference>
<name>A0A4R3JC11_9PROT</name>
<dbReference type="EMBL" id="SLZW01000006">
    <property type="protein sequence ID" value="TCS62180.1"/>
    <property type="molecule type" value="Genomic_DNA"/>
</dbReference>
<dbReference type="PROSITE" id="PS00211">
    <property type="entry name" value="ABC_TRANSPORTER_1"/>
    <property type="match status" value="1"/>
</dbReference>
<dbReference type="GO" id="GO:0005524">
    <property type="term" value="F:ATP binding"/>
    <property type="evidence" value="ECO:0007669"/>
    <property type="project" value="UniProtKB-KW"/>
</dbReference>
<dbReference type="RefSeq" id="WP_132939256.1">
    <property type="nucleotide sequence ID" value="NZ_CP119676.1"/>
</dbReference>
<evidence type="ECO:0000256" key="4">
    <source>
        <dbReference type="ARBA" id="ARBA00022741"/>
    </source>
</evidence>
<evidence type="ECO:0000313" key="9">
    <source>
        <dbReference type="Proteomes" id="UP000295304"/>
    </source>
</evidence>
<dbReference type="PROSITE" id="PS50893">
    <property type="entry name" value="ABC_TRANSPORTER_2"/>
    <property type="match status" value="1"/>
</dbReference>
<sequence length="359" mass="39139">MTFSDDPTARPPTPDEADAPDVALSLREIEVCFPLGQDWRGRPKGYVHAVNGVTVDVLRGETLGIVGESGCGKSTLAQALVGLVPLSGGTLKGPATHADARRMQMIFQDPQSSLDPRMRVWRIITEPLSAQRRMSKDELRERAGQLAQSVGLRPEHLDRFAHEFSGGQRQRIAIARALAPDPEVIILDEPTSALDVSVQAQILNLLLQVQRERGLTYVFISHDVSVIHHVAKRVAVMYLGQIVELGSSEAVLAAPRHPYTRALLDAVPRMMRPLESDAPIDASELPSNRILPSGCFFLGRCPFATKGCHEAQTLRPDEGTGEVLVRCHRAQDLPPLVFPPADLPGDAPAHNSTQKLAQD</sequence>
<dbReference type="GO" id="GO:0055085">
    <property type="term" value="P:transmembrane transport"/>
    <property type="evidence" value="ECO:0007669"/>
    <property type="project" value="UniProtKB-ARBA"/>
</dbReference>
<dbReference type="GO" id="GO:0015833">
    <property type="term" value="P:peptide transport"/>
    <property type="evidence" value="ECO:0007669"/>
    <property type="project" value="InterPro"/>
</dbReference>
<dbReference type="InterPro" id="IPR050319">
    <property type="entry name" value="ABC_transp_ATP-bind"/>
</dbReference>
<evidence type="ECO:0000256" key="3">
    <source>
        <dbReference type="ARBA" id="ARBA00022448"/>
    </source>
</evidence>
<dbReference type="Pfam" id="PF08352">
    <property type="entry name" value="oligo_HPY"/>
    <property type="match status" value="1"/>
</dbReference>
<keyword evidence="3" id="KW-0813">Transport</keyword>